<protein>
    <recommendedName>
        <fullName evidence="2">glucuronosyltransferase</fullName>
        <ecNumber evidence="2">2.4.1.17</ecNumber>
    </recommendedName>
</protein>
<evidence type="ECO:0000256" key="3">
    <source>
        <dbReference type="ARBA" id="ARBA00022676"/>
    </source>
</evidence>
<reference evidence="8" key="2">
    <citation type="submission" date="2022-06" db="UniProtKB">
        <authorList>
            <consortium name="EnsemblMetazoa"/>
        </authorList>
    </citation>
    <scope>IDENTIFICATION</scope>
    <source>
        <strain evidence="8">PS312</strain>
    </source>
</reference>
<proteinExistence type="inferred from homology"/>
<dbReference type="PANTHER" id="PTHR48043:SF145">
    <property type="entry name" value="FI06409P-RELATED"/>
    <property type="match status" value="1"/>
</dbReference>
<evidence type="ECO:0000256" key="1">
    <source>
        <dbReference type="ARBA" id="ARBA00009995"/>
    </source>
</evidence>
<dbReference type="InterPro" id="IPR002213">
    <property type="entry name" value="UDP_glucos_trans"/>
</dbReference>
<evidence type="ECO:0000256" key="6">
    <source>
        <dbReference type="ARBA" id="ARBA00047475"/>
    </source>
</evidence>
<dbReference type="GO" id="GO:0015020">
    <property type="term" value="F:glucuronosyltransferase activity"/>
    <property type="evidence" value="ECO:0007669"/>
    <property type="project" value="UniProtKB-EC"/>
</dbReference>
<accession>A0A2A6C1S5</accession>
<evidence type="ECO:0000313" key="9">
    <source>
        <dbReference type="Proteomes" id="UP000005239"/>
    </source>
</evidence>
<dbReference type="Gene3D" id="3.40.50.2000">
    <property type="entry name" value="Glycogen Phosphorylase B"/>
    <property type="match status" value="2"/>
</dbReference>
<comment type="catalytic activity">
    <reaction evidence="6">
        <text>glucuronate acceptor + UDP-alpha-D-glucuronate = acceptor beta-D-glucuronoside + UDP + H(+)</text>
        <dbReference type="Rhea" id="RHEA:21032"/>
        <dbReference type="ChEBI" id="CHEBI:15378"/>
        <dbReference type="ChEBI" id="CHEBI:58052"/>
        <dbReference type="ChEBI" id="CHEBI:58223"/>
        <dbReference type="ChEBI" id="CHEBI:132367"/>
        <dbReference type="ChEBI" id="CHEBI:132368"/>
        <dbReference type="EC" id="2.4.1.17"/>
    </reaction>
</comment>
<dbReference type="EnsemblMetazoa" id="PPA21567.1">
    <property type="protein sequence ID" value="PPA21567.1"/>
    <property type="gene ID" value="WBGene00111121"/>
</dbReference>
<evidence type="ECO:0000256" key="4">
    <source>
        <dbReference type="ARBA" id="ARBA00022679"/>
    </source>
</evidence>
<dbReference type="InterPro" id="IPR002656">
    <property type="entry name" value="Acyl_transf_3_dom"/>
</dbReference>
<keyword evidence="3" id="KW-0328">Glycosyltransferase</keyword>
<dbReference type="PROSITE" id="PS00375">
    <property type="entry name" value="UDPGT"/>
    <property type="match status" value="2"/>
</dbReference>
<dbReference type="GO" id="GO:0008194">
    <property type="term" value="F:UDP-glycosyltransferase activity"/>
    <property type="evidence" value="ECO:0000318"/>
    <property type="project" value="GO_Central"/>
</dbReference>
<sequence>MVWVQTERENGRDATAILSDAACSGDITTRSSHYSNGCYHMSSNFGPRNCWSNDSANPRKSFRIAIFTPYVGNSQILLNIRVAKELVGAGHNVTMYMMHMYDLYPTPLPIDSRIRVLHVNGSSGLNAAKMVDDQAYFAFNDVPIWDAEFRAAMLRWAQLHKSCEHFIANKTFLADIEGSKFDIAITHIINACPIGIIHHTKIPTWMWFSSGALMDNVAELMGVPLPPSYCPPFMMDAGEELNFIERVKSFLGYLIYKRGWRTLVAEVETVAFRKEFGNDFPDIEELMAKTPLVLVNTNELYDFARPTLAKIVNIGGIGMKMIGPKPLPKEYVDRIDKSKGFAVLTFGSIAPMHLMPDHWTDAYFHAFSQHPEYQFFIRHENVTAIASKLPPNAMAAKWLPQTDLLQHPKCIGLISHGGLNSFQEAIHAGVPMIATALWGDQPRNAHLAVHLGFGVNVHKSNMNRETMMTAVRKLVEDKSLKKAALRLKSMVETRPISSETLLIRWTEFVAEHKNLDNLVPYGTQLNVFVYHSIDVIAFLVAVLLTIITVMILFIRYYGKELYTKKDQNKLCGWFLVDYCSSSNVISPTCLANKLFSFEDALNVLDTDRKDLLSPDCYEDIRALVSARNGLFKYPEFAEQVWLPKSGILVGWSFGVCLPASCSSAELEDFFTADTAKHNPVCRIQRTNDSIEETGVGFYVTIILMGGIFSLCAVSGIADFFFSDYLREKAVSKGAMFSVAANPLDLFALTKDLTTEFILNAFFSVDSFFFVGGLLLTFLWFKNYERNPKLTNSPGAWAMLYVHRILRLSPPFFMMVIFYTFVLNQFYRDSPFNMNTLKRADYCQENWWLEFTYLHNIIDSKQQCLGYSWYLATDTQIFFFAPLLIISLALKPVIGFIVAGVIFVISSALNIFLVYHFHWPANLQFVGARDPEMTNVDDYMPYMYMSPIIRCQVYIIGMLVGWFLQRQKRMRINPIINVIVWILTFALMLYLILGLHSQSTGELIPIFWRFYLNSWSHDHSDFSASRIVVVTLAAMHHFDKRDQILLSIRAAEELTLAGNSVTMYMMHMFDLNPPPLPIDERIRVLHVNGSTGMNGTKFQDDQAFYAFNDVPVWDAEFRAVMMRWGELHKSCERFIANTTFLADIEDSKFDVAITHIINACPIGIIHQTKIPTWIWFSNGLLMDNVAELMGVPLPPSYCPPIMMDAGEELSFIERVKSFIGYIIYKKTWRSLVSEVETAAFRKEFGADFPHIEELMAKTPLVLVNSNELYEFARPTLAKIVNIGGIGMKMGAPKQLQKEFAERVENSKGFAVFTFGSLAPMHMMPDHWKDAYFHAFAQFPDVQFFVRHENPPEIAHLLPPNAIATKWLPQTDLLQHPKCIGLITHGGYNSFQEAVHAGVPLLTTALWGDQFRNAHSAVRLGFGVNVQKTAMSRETMTTAVRRLVEDKSLKRAALRLKAMVESRPVSSETLLVRWTEFVAEHKNLDNLVPYGAQLNVFVYHSIDVLLFFAIIALTMIALIVQTLSTNTLMQTKADPDVTSRKNMS</sequence>
<feature type="domain" description="Acyltransferase 3" evidence="7">
    <location>
        <begin position="758"/>
        <end position="1068"/>
    </location>
</feature>
<gene>
    <name evidence="8" type="primary">WBGene00111121</name>
</gene>
<reference evidence="9" key="1">
    <citation type="journal article" date="2008" name="Nat. Genet.">
        <title>The Pristionchus pacificus genome provides a unique perspective on nematode lifestyle and parasitism.</title>
        <authorList>
            <person name="Dieterich C."/>
            <person name="Clifton S.W."/>
            <person name="Schuster L.N."/>
            <person name="Chinwalla A."/>
            <person name="Delehaunty K."/>
            <person name="Dinkelacker I."/>
            <person name="Fulton L."/>
            <person name="Fulton R."/>
            <person name="Godfrey J."/>
            <person name="Minx P."/>
            <person name="Mitreva M."/>
            <person name="Roeseler W."/>
            <person name="Tian H."/>
            <person name="Witte H."/>
            <person name="Yang S.P."/>
            <person name="Wilson R.K."/>
            <person name="Sommer R.J."/>
        </authorList>
    </citation>
    <scope>NUCLEOTIDE SEQUENCE [LARGE SCALE GENOMIC DNA]</scope>
    <source>
        <strain evidence="9">PS312</strain>
    </source>
</reference>
<evidence type="ECO:0000256" key="2">
    <source>
        <dbReference type="ARBA" id="ARBA00012544"/>
    </source>
</evidence>
<evidence type="ECO:0000256" key="5">
    <source>
        <dbReference type="ARBA" id="ARBA00022729"/>
    </source>
</evidence>
<dbReference type="InterPro" id="IPR035595">
    <property type="entry name" value="UDP_glycos_trans_CS"/>
</dbReference>
<dbReference type="GO" id="GO:0016747">
    <property type="term" value="F:acyltransferase activity, transferring groups other than amino-acyl groups"/>
    <property type="evidence" value="ECO:0007669"/>
    <property type="project" value="InterPro"/>
</dbReference>
<dbReference type="Pfam" id="PF00201">
    <property type="entry name" value="UDPGT"/>
    <property type="match status" value="2"/>
</dbReference>
<dbReference type="Proteomes" id="UP000005239">
    <property type="component" value="Unassembled WGS sequence"/>
</dbReference>
<dbReference type="InterPro" id="IPR050271">
    <property type="entry name" value="UDP-glycosyltransferase"/>
</dbReference>
<dbReference type="PANTHER" id="PTHR48043">
    <property type="entry name" value="EG:EG0003.4 PROTEIN-RELATED"/>
    <property type="match status" value="1"/>
</dbReference>
<evidence type="ECO:0000313" key="8">
    <source>
        <dbReference type="EnsemblMetazoa" id="PPA21567.1"/>
    </source>
</evidence>
<name>A0A2A6C1S5_PRIPA</name>
<organism evidence="8 9">
    <name type="scientific">Pristionchus pacificus</name>
    <name type="common">Parasitic nematode worm</name>
    <dbReference type="NCBI Taxonomy" id="54126"/>
    <lineage>
        <taxon>Eukaryota</taxon>
        <taxon>Metazoa</taxon>
        <taxon>Ecdysozoa</taxon>
        <taxon>Nematoda</taxon>
        <taxon>Chromadorea</taxon>
        <taxon>Rhabditida</taxon>
        <taxon>Rhabditina</taxon>
        <taxon>Diplogasteromorpha</taxon>
        <taxon>Diplogasteroidea</taxon>
        <taxon>Neodiplogasteridae</taxon>
        <taxon>Pristionchus</taxon>
    </lineage>
</organism>
<dbReference type="CDD" id="cd03784">
    <property type="entry name" value="GT1_Gtf-like"/>
    <property type="match status" value="2"/>
</dbReference>
<keyword evidence="5" id="KW-0732">Signal</keyword>
<keyword evidence="4" id="KW-0808">Transferase</keyword>
<dbReference type="FunFam" id="3.40.50.2000:FF:000021">
    <property type="entry name" value="UDP-glucuronosyltransferase"/>
    <property type="match status" value="2"/>
</dbReference>
<keyword evidence="9" id="KW-1185">Reference proteome</keyword>
<evidence type="ECO:0000259" key="7">
    <source>
        <dbReference type="Pfam" id="PF01757"/>
    </source>
</evidence>
<accession>A0A8R1UDY5</accession>
<comment type="similarity">
    <text evidence="1">Belongs to the UDP-glycosyltransferase family.</text>
</comment>
<dbReference type="SUPFAM" id="SSF53756">
    <property type="entry name" value="UDP-Glycosyltransferase/glycogen phosphorylase"/>
    <property type="match status" value="2"/>
</dbReference>
<dbReference type="EC" id="2.4.1.17" evidence="2"/>
<dbReference type="Pfam" id="PF01757">
    <property type="entry name" value="Acyl_transf_3"/>
    <property type="match status" value="1"/>
</dbReference>